<gene>
    <name evidence="2" type="ORF">K4G66_10735</name>
</gene>
<dbReference type="EMBL" id="CP120682">
    <property type="protein sequence ID" value="WKN39173.1"/>
    <property type="molecule type" value="Genomic_DNA"/>
</dbReference>
<protein>
    <recommendedName>
        <fullName evidence="3">DUF3299 domain-containing protein</fullName>
    </recommendedName>
</protein>
<evidence type="ECO:0000256" key="1">
    <source>
        <dbReference type="SAM" id="SignalP"/>
    </source>
</evidence>
<accession>A0AA49JFE1</accession>
<reference evidence="2" key="2">
    <citation type="journal article" date="2024" name="Antonie Van Leeuwenhoek">
        <title>Roseihalotalea indica gen. nov., sp. nov., a halophilic Bacteroidetes from mesopelagic Southwest Indian Ocean with higher carbohydrate metabolic potential.</title>
        <authorList>
            <person name="Chen B."/>
            <person name="Zhang M."/>
            <person name="Lin D."/>
            <person name="Ye J."/>
            <person name="Tang K."/>
        </authorList>
    </citation>
    <scope>NUCLEOTIDE SEQUENCE</scope>
    <source>
        <strain evidence="2">TK19036</strain>
    </source>
</reference>
<feature type="chain" id="PRO_5041272216" description="DUF3299 domain-containing protein" evidence="1">
    <location>
        <begin position="21"/>
        <end position="152"/>
    </location>
</feature>
<reference evidence="2" key="1">
    <citation type="journal article" date="2023" name="Comput. Struct. Biotechnol. J.">
        <title>Discovery of a novel marine Bacteroidetes with a rich repertoire of carbohydrate-active enzymes.</title>
        <authorList>
            <person name="Chen B."/>
            <person name="Liu G."/>
            <person name="Chen Q."/>
            <person name="Wang H."/>
            <person name="Liu L."/>
            <person name="Tang K."/>
        </authorList>
    </citation>
    <scope>NUCLEOTIDE SEQUENCE</scope>
    <source>
        <strain evidence="2">TK19036</strain>
    </source>
</reference>
<organism evidence="2">
    <name type="scientific">Roseihalotalea indica</name>
    <dbReference type="NCBI Taxonomy" id="2867963"/>
    <lineage>
        <taxon>Bacteria</taxon>
        <taxon>Pseudomonadati</taxon>
        <taxon>Bacteroidota</taxon>
        <taxon>Cytophagia</taxon>
        <taxon>Cytophagales</taxon>
        <taxon>Catalimonadaceae</taxon>
        <taxon>Roseihalotalea</taxon>
    </lineage>
</organism>
<feature type="signal peptide" evidence="1">
    <location>
        <begin position="1"/>
        <end position="20"/>
    </location>
</feature>
<sequence>MKLLCIVALYLFSVANLTSAFGQDNTDEQVWKALSTVKYKITEDEYGELYVPEFSEDAQKMEGKIVTVPGYIIPFDGLFKPEHVIVSSLPLASCFFCGSGGPETVMEVFLTKPISYTESMVAFRGKLKLNDENYEELMYILEDAELVGPVGN</sequence>
<name>A0AA49JFE1_9BACT</name>
<evidence type="ECO:0000313" key="2">
    <source>
        <dbReference type="EMBL" id="WKN39173.1"/>
    </source>
</evidence>
<keyword evidence="1" id="KW-0732">Signal</keyword>
<evidence type="ECO:0008006" key="3">
    <source>
        <dbReference type="Google" id="ProtNLM"/>
    </source>
</evidence>
<proteinExistence type="predicted"/>
<dbReference type="AlphaFoldDB" id="A0AA49JFE1"/>